<feature type="region of interest" description="Disordered" evidence="1">
    <location>
        <begin position="1"/>
        <end position="62"/>
    </location>
</feature>
<dbReference type="EMBL" id="JBBPBN010000001">
    <property type="protein sequence ID" value="KAK9045756.1"/>
    <property type="molecule type" value="Genomic_DNA"/>
</dbReference>
<organism evidence="2 3">
    <name type="scientific">Hibiscus sabdariffa</name>
    <name type="common">roselle</name>
    <dbReference type="NCBI Taxonomy" id="183260"/>
    <lineage>
        <taxon>Eukaryota</taxon>
        <taxon>Viridiplantae</taxon>
        <taxon>Streptophyta</taxon>
        <taxon>Embryophyta</taxon>
        <taxon>Tracheophyta</taxon>
        <taxon>Spermatophyta</taxon>
        <taxon>Magnoliopsida</taxon>
        <taxon>eudicotyledons</taxon>
        <taxon>Gunneridae</taxon>
        <taxon>Pentapetalae</taxon>
        <taxon>rosids</taxon>
        <taxon>malvids</taxon>
        <taxon>Malvales</taxon>
        <taxon>Malvaceae</taxon>
        <taxon>Malvoideae</taxon>
        <taxon>Hibiscus</taxon>
    </lineage>
</organism>
<dbReference type="Proteomes" id="UP001396334">
    <property type="component" value="Unassembled WGS sequence"/>
</dbReference>
<keyword evidence="3" id="KW-1185">Reference proteome</keyword>
<feature type="compositionally biased region" description="Polar residues" evidence="1">
    <location>
        <begin position="47"/>
        <end position="58"/>
    </location>
</feature>
<feature type="region of interest" description="Disordered" evidence="1">
    <location>
        <begin position="74"/>
        <end position="98"/>
    </location>
</feature>
<sequence>MPHQGSTGHQGNERDNIINRPASASNKAAQSGDIAPKTTRAKHRKQQQTMHQSRNGTGDTEALAHINVEPLRLERSKGGTSRQDVAKKVAQIGGKPPQ</sequence>
<reference evidence="2 3" key="1">
    <citation type="journal article" date="2024" name="G3 (Bethesda)">
        <title>Genome assembly of Hibiscus sabdariffa L. provides insights into metabolisms of medicinal natural products.</title>
        <authorList>
            <person name="Kim T."/>
        </authorList>
    </citation>
    <scope>NUCLEOTIDE SEQUENCE [LARGE SCALE GENOMIC DNA]</scope>
    <source>
        <strain evidence="2">TK-2024</strain>
        <tissue evidence="2">Old leaves</tissue>
    </source>
</reference>
<accession>A0ABR2U866</accession>
<gene>
    <name evidence="2" type="ORF">V6N11_051664</name>
</gene>
<name>A0ABR2U866_9ROSI</name>
<proteinExistence type="predicted"/>
<protein>
    <submittedName>
        <fullName evidence="2">Uncharacterized protein</fullName>
    </submittedName>
</protein>
<evidence type="ECO:0000313" key="2">
    <source>
        <dbReference type="EMBL" id="KAK9045756.1"/>
    </source>
</evidence>
<comment type="caution">
    <text evidence="2">The sequence shown here is derived from an EMBL/GenBank/DDBJ whole genome shotgun (WGS) entry which is preliminary data.</text>
</comment>
<feature type="compositionally biased region" description="Polar residues" evidence="1">
    <location>
        <begin position="1"/>
        <end position="10"/>
    </location>
</feature>
<evidence type="ECO:0000313" key="3">
    <source>
        <dbReference type="Proteomes" id="UP001396334"/>
    </source>
</evidence>
<evidence type="ECO:0000256" key="1">
    <source>
        <dbReference type="SAM" id="MobiDB-lite"/>
    </source>
</evidence>